<evidence type="ECO:0000256" key="1">
    <source>
        <dbReference type="PROSITE-ProRule" id="PRU00339"/>
    </source>
</evidence>
<feature type="compositionally biased region" description="Polar residues" evidence="2">
    <location>
        <begin position="183"/>
        <end position="192"/>
    </location>
</feature>
<keyword evidence="3" id="KW-0472">Membrane</keyword>
<organism evidence="4 5">
    <name type="scientific">Neptunicella marina</name>
    <dbReference type="NCBI Taxonomy" id="2125989"/>
    <lineage>
        <taxon>Bacteria</taxon>
        <taxon>Pseudomonadati</taxon>
        <taxon>Pseudomonadota</taxon>
        <taxon>Gammaproteobacteria</taxon>
        <taxon>Alteromonadales</taxon>
        <taxon>Alteromonadaceae</taxon>
        <taxon>Neptunicella</taxon>
    </lineage>
</organism>
<reference evidence="4" key="2">
    <citation type="submission" date="2020-08" db="EMBL/GenBank/DDBJ databases">
        <authorList>
            <person name="Lai Q."/>
        </authorList>
    </citation>
    <scope>NUCLEOTIDE SEQUENCE</scope>
    <source>
        <strain evidence="4">S27-2</strain>
    </source>
</reference>
<keyword evidence="1" id="KW-0802">TPR repeat</keyword>
<dbReference type="SUPFAM" id="SSF48452">
    <property type="entry name" value="TPR-like"/>
    <property type="match status" value="1"/>
</dbReference>
<proteinExistence type="predicted"/>
<protein>
    <submittedName>
        <fullName evidence="4">Tetratricopeptide repeat protein</fullName>
    </submittedName>
</protein>
<feature type="transmembrane region" description="Helical" evidence="3">
    <location>
        <begin position="32"/>
        <end position="55"/>
    </location>
</feature>
<comment type="caution">
    <text evidence="4">The sequence shown here is derived from an EMBL/GenBank/DDBJ whole genome shotgun (WGS) entry which is preliminary data.</text>
</comment>
<dbReference type="SMART" id="SM00028">
    <property type="entry name" value="TPR"/>
    <property type="match status" value="4"/>
</dbReference>
<sequence length="385" mass="43091">MSVINKMLRDLDSRQNNDMHDAVYVPPARKPWLLWISLLLLLLVVVAWGLSQWMLSNSPEIPVKPLASAVEPVPQSNVTQVHSSEKTEPDAQVQQGVTAEKKQTDSTPENVVMPEEKATAAAPELLVEQQKKISQEQTHSSTQKLVEQIAHLQKILADDNKSVTHNTVEEPLADSDKSEVDKTSSFSVKPVTQSQSQQVEELQTRIQYALAESANKEAEKLLNQLLSIKPTHSKARQMLANLYNTNGKYAEAQQVLQQGLVLNRDDVDVRVMLARFFTQQNHADAALELLEAYLPDIHTHIPYFALKASIADALARFDVALKTYQSLVAIQPQNSKWWLGVAISADRQSQFELAKKAYQNVLRYGHQSDSVSAFATKRLSQLRGE</sequence>
<keyword evidence="3" id="KW-1133">Transmembrane helix</keyword>
<accession>A0A8J6IUZ5</accession>
<dbReference type="InterPro" id="IPR011990">
    <property type="entry name" value="TPR-like_helical_dom_sf"/>
</dbReference>
<dbReference type="Gene3D" id="1.25.40.10">
    <property type="entry name" value="Tetratricopeptide repeat domain"/>
    <property type="match status" value="2"/>
</dbReference>
<dbReference type="RefSeq" id="WP_186506578.1">
    <property type="nucleotide sequence ID" value="NZ_JACNEP010000006.1"/>
</dbReference>
<reference evidence="4" key="1">
    <citation type="journal article" date="2018" name="Int. J. Syst. Evol. Microbiol.">
        <title>Neptunicella marina gen. nov., sp. nov., isolated from surface seawater.</title>
        <authorList>
            <person name="Liu X."/>
            <person name="Lai Q."/>
            <person name="Du Y."/>
            <person name="Zhang X."/>
            <person name="Liu Z."/>
            <person name="Sun F."/>
            <person name="Shao Z."/>
        </authorList>
    </citation>
    <scope>NUCLEOTIDE SEQUENCE</scope>
    <source>
        <strain evidence="4">S27-2</strain>
    </source>
</reference>
<dbReference type="Proteomes" id="UP000601768">
    <property type="component" value="Unassembled WGS sequence"/>
</dbReference>
<dbReference type="PROSITE" id="PS50005">
    <property type="entry name" value="TPR"/>
    <property type="match status" value="1"/>
</dbReference>
<dbReference type="InterPro" id="IPR019734">
    <property type="entry name" value="TPR_rpt"/>
</dbReference>
<feature type="region of interest" description="Disordered" evidence="2">
    <location>
        <begin position="169"/>
        <end position="192"/>
    </location>
</feature>
<evidence type="ECO:0000256" key="2">
    <source>
        <dbReference type="SAM" id="MobiDB-lite"/>
    </source>
</evidence>
<keyword evidence="5" id="KW-1185">Reference proteome</keyword>
<keyword evidence="3" id="KW-0812">Transmembrane</keyword>
<feature type="repeat" description="TPR" evidence="1">
    <location>
        <begin position="233"/>
        <end position="266"/>
    </location>
</feature>
<dbReference type="EMBL" id="JACNEP010000006">
    <property type="protein sequence ID" value="MBC3766106.1"/>
    <property type="molecule type" value="Genomic_DNA"/>
</dbReference>
<dbReference type="Pfam" id="PF14559">
    <property type="entry name" value="TPR_19"/>
    <property type="match status" value="1"/>
</dbReference>
<feature type="region of interest" description="Disordered" evidence="2">
    <location>
        <begin position="74"/>
        <end position="115"/>
    </location>
</feature>
<evidence type="ECO:0000313" key="5">
    <source>
        <dbReference type="Proteomes" id="UP000601768"/>
    </source>
</evidence>
<dbReference type="AlphaFoldDB" id="A0A8J6IUZ5"/>
<gene>
    <name evidence="4" type="ORF">H8B19_09455</name>
</gene>
<name>A0A8J6IUZ5_9ALTE</name>
<evidence type="ECO:0000256" key="3">
    <source>
        <dbReference type="SAM" id="Phobius"/>
    </source>
</evidence>
<evidence type="ECO:0000313" key="4">
    <source>
        <dbReference type="EMBL" id="MBC3766106.1"/>
    </source>
</evidence>